<organism evidence="2 3">
    <name type="scientific">Denitromonas halophila</name>
    <dbReference type="NCBI Taxonomy" id="1629404"/>
    <lineage>
        <taxon>Bacteria</taxon>
        <taxon>Pseudomonadati</taxon>
        <taxon>Pseudomonadota</taxon>
        <taxon>Betaproteobacteria</taxon>
        <taxon>Rhodocyclales</taxon>
        <taxon>Zoogloeaceae</taxon>
        <taxon>Denitromonas</taxon>
    </lineage>
</organism>
<name>A0A557SG95_9RHOO</name>
<protein>
    <submittedName>
        <fullName evidence="2">Uncharacterized protein</fullName>
    </submittedName>
</protein>
<dbReference type="Proteomes" id="UP000318349">
    <property type="component" value="Unassembled WGS sequence"/>
</dbReference>
<keyword evidence="1" id="KW-0472">Membrane</keyword>
<evidence type="ECO:0000313" key="2">
    <source>
        <dbReference type="EMBL" id="TVO76446.1"/>
    </source>
</evidence>
<proteinExistence type="predicted"/>
<dbReference type="AlphaFoldDB" id="A0A557SG95"/>
<sequence>MKSTNQRHNPTLLGMAYGSCLIFIQLILFRYVSTEPVFHETMLAVKSFCQPSLYKQISLISNNPDLVLMSPTAILSALFFSMLFSFVKTDWKNSNRILSTTTTNTHKFKPYILLVNGTVFVGTTIFLLFYINADFVNAYRFSKAGIAANAMANSLIGLWFHSSIFFIGLFIGCVAISSALVFLLSTLRRNHGVGT</sequence>
<feature type="transmembrane region" description="Helical" evidence="1">
    <location>
        <begin position="108"/>
        <end position="131"/>
    </location>
</feature>
<accession>A0A557SG95</accession>
<keyword evidence="1" id="KW-1133">Transmembrane helix</keyword>
<comment type="caution">
    <text evidence="2">The sequence shown here is derived from an EMBL/GenBank/DDBJ whole genome shotgun (WGS) entry which is preliminary data.</text>
</comment>
<feature type="transmembrane region" description="Helical" evidence="1">
    <location>
        <begin position="158"/>
        <end position="184"/>
    </location>
</feature>
<feature type="transmembrane region" description="Helical" evidence="1">
    <location>
        <begin position="66"/>
        <end position="87"/>
    </location>
</feature>
<reference evidence="2 3" key="1">
    <citation type="submission" date="2019-07" db="EMBL/GenBank/DDBJ databases">
        <title>The pathways for chlorine oxyanion respiration interact through the shared metabolite chlorate.</title>
        <authorList>
            <person name="Barnum T.P."/>
            <person name="Cheng Y."/>
            <person name="Hill K.A."/>
            <person name="Lucas L.N."/>
            <person name="Carlson H.K."/>
            <person name="Coates J.D."/>
        </authorList>
    </citation>
    <scope>NUCLEOTIDE SEQUENCE [LARGE SCALE GENOMIC DNA]</scope>
    <source>
        <strain evidence="2 3">SFB-1</strain>
    </source>
</reference>
<gene>
    <name evidence="2" type="ORF">FHP89_10095</name>
</gene>
<evidence type="ECO:0000256" key="1">
    <source>
        <dbReference type="SAM" id="Phobius"/>
    </source>
</evidence>
<keyword evidence="1" id="KW-0812">Transmembrane</keyword>
<dbReference type="EMBL" id="VMNI01000008">
    <property type="protein sequence ID" value="TVO76446.1"/>
    <property type="molecule type" value="Genomic_DNA"/>
</dbReference>
<feature type="transmembrane region" description="Helical" evidence="1">
    <location>
        <begin position="12"/>
        <end position="32"/>
    </location>
</feature>
<evidence type="ECO:0000313" key="3">
    <source>
        <dbReference type="Proteomes" id="UP000318349"/>
    </source>
</evidence>